<feature type="compositionally biased region" description="Basic and acidic residues" evidence="1">
    <location>
        <begin position="1"/>
        <end position="11"/>
    </location>
</feature>
<feature type="region of interest" description="Disordered" evidence="1">
    <location>
        <begin position="1"/>
        <end position="86"/>
    </location>
</feature>
<reference evidence="3" key="2">
    <citation type="submission" date="2015-01" db="EMBL/GenBank/DDBJ databases">
        <title>Evolutionary Origins and Diversification of the Mycorrhizal Mutualists.</title>
        <authorList>
            <consortium name="DOE Joint Genome Institute"/>
            <consortium name="Mycorrhizal Genomics Consortium"/>
            <person name="Kohler A."/>
            <person name="Kuo A."/>
            <person name="Nagy L.G."/>
            <person name="Floudas D."/>
            <person name="Copeland A."/>
            <person name="Barry K.W."/>
            <person name="Cichocki N."/>
            <person name="Veneault-Fourrey C."/>
            <person name="LaButti K."/>
            <person name="Lindquist E.A."/>
            <person name="Lipzen A."/>
            <person name="Lundell T."/>
            <person name="Morin E."/>
            <person name="Murat C."/>
            <person name="Riley R."/>
            <person name="Ohm R."/>
            <person name="Sun H."/>
            <person name="Tunlid A."/>
            <person name="Henrissat B."/>
            <person name="Grigoriev I.V."/>
            <person name="Hibbett D.S."/>
            <person name="Martin F."/>
        </authorList>
    </citation>
    <scope>NUCLEOTIDE SEQUENCE [LARGE SCALE GENOMIC DNA]</scope>
    <source>
        <strain evidence="3">F 1598</strain>
    </source>
</reference>
<dbReference type="Proteomes" id="UP000054166">
    <property type="component" value="Unassembled WGS sequence"/>
</dbReference>
<proteinExistence type="predicted"/>
<reference evidence="2 3" key="1">
    <citation type="submission" date="2014-04" db="EMBL/GenBank/DDBJ databases">
        <authorList>
            <consortium name="DOE Joint Genome Institute"/>
            <person name="Kuo A."/>
            <person name="Tarkka M."/>
            <person name="Buscot F."/>
            <person name="Kohler A."/>
            <person name="Nagy L.G."/>
            <person name="Floudas D."/>
            <person name="Copeland A."/>
            <person name="Barry K.W."/>
            <person name="Cichocki N."/>
            <person name="Veneault-Fourrey C."/>
            <person name="LaButti K."/>
            <person name="Lindquist E.A."/>
            <person name="Lipzen A."/>
            <person name="Lundell T."/>
            <person name="Morin E."/>
            <person name="Murat C."/>
            <person name="Sun H."/>
            <person name="Tunlid A."/>
            <person name="Henrissat B."/>
            <person name="Grigoriev I.V."/>
            <person name="Hibbett D.S."/>
            <person name="Martin F."/>
            <person name="Nordberg H.P."/>
            <person name="Cantor M.N."/>
            <person name="Hua S.X."/>
        </authorList>
    </citation>
    <scope>NUCLEOTIDE SEQUENCE [LARGE SCALE GENOMIC DNA]</scope>
    <source>
        <strain evidence="2 3">F 1598</strain>
    </source>
</reference>
<name>A0A0C3FTJ2_PILCF</name>
<gene>
    <name evidence="2" type="ORF">PILCRDRAFT_470063</name>
</gene>
<feature type="compositionally biased region" description="Polar residues" evidence="1">
    <location>
        <begin position="34"/>
        <end position="55"/>
    </location>
</feature>
<evidence type="ECO:0000313" key="2">
    <source>
        <dbReference type="EMBL" id="KIM82156.1"/>
    </source>
</evidence>
<protein>
    <submittedName>
        <fullName evidence="2">Uncharacterized protein</fullName>
    </submittedName>
</protein>
<dbReference type="AlphaFoldDB" id="A0A0C3FTJ2"/>
<evidence type="ECO:0000256" key="1">
    <source>
        <dbReference type="SAM" id="MobiDB-lite"/>
    </source>
</evidence>
<keyword evidence="3" id="KW-1185">Reference proteome</keyword>
<evidence type="ECO:0000313" key="3">
    <source>
        <dbReference type="Proteomes" id="UP000054166"/>
    </source>
</evidence>
<dbReference type="HOGENOM" id="CLU_1949631_0_0_1"/>
<dbReference type="InParanoid" id="A0A0C3FTJ2"/>
<accession>A0A0C3FTJ2</accession>
<sequence>MQDDHYDHSEDIFTSNVRSSGDGIPPLNGITFHSGHQVSMSNMMAINPNLNSTHGRSGVPRNGTRSASKRKRTTQRKPLKRLSGKPLIDTYSKRSQTLIEKGRELEELTGARTSRRGLNFYRTYLRGNR</sequence>
<dbReference type="EMBL" id="KN832995">
    <property type="protein sequence ID" value="KIM82156.1"/>
    <property type="molecule type" value="Genomic_DNA"/>
</dbReference>
<feature type="compositionally biased region" description="Basic residues" evidence="1">
    <location>
        <begin position="67"/>
        <end position="83"/>
    </location>
</feature>
<organism evidence="2 3">
    <name type="scientific">Piloderma croceum (strain F 1598)</name>
    <dbReference type="NCBI Taxonomy" id="765440"/>
    <lineage>
        <taxon>Eukaryota</taxon>
        <taxon>Fungi</taxon>
        <taxon>Dikarya</taxon>
        <taxon>Basidiomycota</taxon>
        <taxon>Agaricomycotina</taxon>
        <taxon>Agaricomycetes</taxon>
        <taxon>Agaricomycetidae</taxon>
        <taxon>Atheliales</taxon>
        <taxon>Atheliaceae</taxon>
        <taxon>Piloderma</taxon>
    </lineage>
</organism>